<feature type="transmembrane region" description="Helical" evidence="5">
    <location>
        <begin position="366"/>
        <end position="386"/>
    </location>
</feature>
<organism evidence="7 8">
    <name type="scientific">Cimex lectularius</name>
    <name type="common">Bed bug</name>
    <name type="synonym">Acanthia lectularia</name>
    <dbReference type="NCBI Taxonomy" id="79782"/>
    <lineage>
        <taxon>Eukaryota</taxon>
        <taxon>Metazoa</taxon>
        <taxon>Ecdysozoa</taxon>
        <taxon>Arthropoda</taxon>
        <taxon>Hexapoda</taxon>
        <taxon>Insecta</taxon>
        <taxon>Pterygota</taxon>
        <taxon>Neoptera</taxon>
        <taxon>Paraneoptera</taxon>
        <taxon>Hemiptera</taxon>
        <taxon>Heteroptera</taxon>
        <taxon>Panheteroptera</taxon>
        <taxon>Cimicomorpha</taxon>
        <taxon>Cimicidae</taxon>
        <taxon>Cimex</taxon>
    </lineage>
</organism>
<feature type="transmembrane region" description="Helical" evidence="5">
    <location>
        <begin position="338"/>
        <end position="359"/>
    </location>
</feature>
<feature type="transmembrane region" description="Helical" evidence="5">
    <location>
        <begin position="153"/>
        <end position="170"/>
    </location>
</feature>
<feature type="transmembrane region" description="Helical" evidence="5">
    <location>
        <begin position="466"/>
        <end position="486"/>
    </location>
</feature>
<keyword evidence="3 5" id="KW-1133">Transmembrane helix</keyword>
<evidence type="ECO:0000256" key="4">
    <source>
        <dbReference type="ARBA" id="ARBA00023136"/>
    </source>
</evidence>
<dbReference type="EnsemblMetazoa" id="XM_014385800.2">
    <property type="protein sequence ID" value="XP_014241286.1"/>
    <property type="gene ID" value="LOC106662006"/>
</dbReference>
<feature type="transmembrane region" description="Helical" evidence="5">
    <location>
        <begin position="434"/>
        <end position="454"/>
    </location>
</feature>
<sequence length="523" mass="58429">MTHVNDGEAEKCLKEPKKEEVESATEVAASIFDLRFDPSNKSNKNTQKKLYPQILACIATASFHLPVGIVVAYSAILIPQLEHSQEIPVTKEQTGWIASLPVMVVPIGALLTGLCMDKIGRLNTIRVACVPYIIGWILIALADNIWMLYIGRFLTGFTLAMGPSPAIVYITEVARPDLRGSLICTGPSMTSFGMLLIYIKGAMLYWRTVAWLGIAYCILPILFMFLWAPESPVWLLSKGKKEKALKSFKFLARADEDDGIAERQVASVLKEIVSKRANVDKEDPLITRFVQGFKKPTGYKPLFILVMLFFFQQYAGIYITIFYAVTFFEEVNSGLDPYVCTIMIGLIRMLVGLVTSVLLKRYGRRILCISSGLGMTVMLTISAYYTRLIAIGELSSSWIPVACMLMYMSLSVIGLMSIPWTMTAELFPLEIRGLAQGLVVSLAHVIMFSALKIYRTLPDLLGGSWGVQLLFACMSLGSVLFVYIFLPETHMKKLSDIQNYFNYNTIYLRAKRHSTNNNGSHVI</sequence>
<dbReference type="GO" id="GO:0022857">
    <property type="term" value="F:transmembrane transporter activity"/>
    <property type="evidence" value="ECO:0007669"/>
    <property type="project" value="InterPro"/>
</dbReference>
<dbReference type="PANTHER" id="PTHR48021">
    <property type="match status" value="1"/>
</dbReference>
<reference evidence="7" key="1">
    <citation type="submission" date="2022-01" db="UniProtKB">
        <authorList>
            <consortium name="EnsemblMetazoa"/>
        </authorList>
    </citation>
    <scope>IDENTIFICATION</scope>
</reference>
<keyword evidence="4 5" id="KW-0472">Membrane</keyword>
<keyword evidence="2 5" id="KW-0812">Transmembrane</keyword>
<dbReference type="SUPFAM" id="SSF103473">
    <property type="entry name" value="MFS general substrate transporter"/>
    <property type="match status" value="1"/>
</dbReference>
<dbReference type="Gene3D" id="1.20.1250.20">
    <property type="entry name" value="MFS general substrate transporter like domains"/>
    <property type="match status" value="1"/>
</dbReference>
<feature type="transmembrane region" description="Helical" evidence="5">
    <location>
        <begin position="54"/>
        <end position="76"/>
    </location>
</feature>
<evidence type="ECO:0000256" key="5">
    <source>
        <dbReference type="SAM" id="Phobius"/>
    </source>
</evidence>
<dbReference type="GO" id="GO:0016020">
    <property type="term" value="C:membrane"/>
    <property type="evidence" value="ECO:0007669"/>
    <property type="project" value="UniProtKB-SubCell"/>
</dbReference>
<dbReference type="PROSITE" id="PS50850">
    <property type="entry name" value="MFS"/>
    <property type="match status" value="1"/>
</dbReference>
<dbReference type="Proteomes" id="UP000494040">
    <property type="component" value="Unassembled WGS sequence"/>
</dbReference>
<dbReference type="OrthoDB" id="6612291at2759"/>
<feature type="transmembrane region" description="Helical" evidence="5">
    <location>
        <begin position="96"/>
        <end position="115"/>
    </location>
</feature>
<dbReference type="InterPro" id="IPR036259">
    <property type="entry name" value="MFS_trans_sf"/>
</dbReference>
<feature type="transmembrane region" description="Helical" evidence="5">
    <location>
        <begin position="302"/>
        <end position="326"/>
    </location>
</feature>
<feature type="transmembrane region" description="Helical" evidence="5">
    <location>
        <begin position="182"/>
        <end position="199"/>
    </location>
</feature>
<dbReference type="Pfam" id="PF00083">
    <property type="entry name" value="Sugar_tr"/>
    <property type="match status" value="1"/>
</dbReference>
<accession>A0A8I6RF27</accession>
<evidence type="ECO:0000313" key="7">
    <source>
        <dbReference type="EnsemblMetazoa" id="XP_014241286.1"/>
    </source>
</evidence>
<dbReference type="PANTHER" id="PTHR48021:SF24">
    <property type="entry name" value="MAJOR FACILITATOR SUPERFAMILY (MFS) PROFILE DOMAIN-CONTAINING PROTEIN"/>
    <property type="match status" value="1"/>
</dbReference>
<feature type="transmembrane region" description="Helical" evidence="5">
    <location>
        <begin position="205"/>
        <end position="228"/>
    </location>
</feature>
<comment type="subcellular location">
    <subcellularLocation>
        <location evidence="1">Membrane</location>
        <topology evidence="1">Multi-pass membrane protein</topology>
    </subcellularLocation>
</comment>
<evidence type="ECO:0000256" key="2">
    <source>
        <dbReference type="ARBA" id="ARBA00022692"/>
    </source>
</evidence>
<dbReference type="InterPro" id="IPR050549">
    <property type="entry name" value="MFS_Trehalose_Transporter"/>
</dbReference>
<evidence type="ECO:0000259" key="6">
    <source>
        <dbReference type="PROSITE" id="PS50850"/>
    </source>
</evidence>
<dbReference type="InterPro" id="IPR020846">
    <property type="entry name" value="MFS_dom"/>
</dbReference>
<keyword evidence="8" id="KW-1185">Reference proteome</keyword>
<dbReference type="KEGG" id="clec:106662006"/>
<feature type="transmembrane region" description="Helical" evidence="5">
    <location>
        <begin position="398"/>
        <end position="422"/>
    </location>
</feature>
<proteinExistence type="predicted"/>
<dbReference type="OMA" id="PSNRYRI"/>
<evidence type="ECO:0000256" key="1">
    <source>
        <dbReference type="ARBA" id="ARBA00004141"/>
    </source>
</evidence>
<dbReference type="AlphaFoldDB" id="A0A8I6RF27"/>
<feature type="domain" description="Major facilitator superfamily (MFS) profile" evidence="6">
    <location>
        <begin position="54"/>
        <end position="490"/>
    </location>
</feature>
<dbReference type="FunFam" id="1.20.1250.20:FF:000249">
    <property type="entry name" value="facilitated trehalose transporter Tret1"/>
    <property type="match status" value="1"/>
</dbReference>
<dbReference type="GeneID" id="106662006"/>
<protein>
    <recommendedName>
        <fullName evidence="6">Major facilitator superfamily (MFS) profile domain-containing protein</fullName>
    </recommendedName>
</protein>
<dbReference type="InterPro" id="IPR005828">
    <property type="entry name" value="MFS_sugar_transport-like"/>
</dbReference>
<evidence type="ECO:0000313" key="8">
    <source>
        <dbReference type="Proteomes" id="UP000494040"/>
    </source>
</evidence>
<feature type="transmembrane region" description="Helical" evidence="5">
    <location>
        <begin position="127"/>
        <end position="147"/>
    </location>
</feature>
<evidence type="ECO:0000256" key="3">
    <source>
        <dbReference type="ARBA" id="ARBA00022989"/>
    </source>
</evidence>
<name>A0A8I6RF27_CIMLE</name>
<dbReference type="RefSeq" id="XP_014241286.1">
    <property type="nucleotide sequence ID" value="XM_014385800.2"/>
</dbReference>